<feature type="region of interest" description="Disordered" evidence="1">
    <location>
        <begin position="20"/>
        <end position="54"/>
    </location>
</feature>
<evidence type="ECO:0000256" key="3">
    <source>
        <dbReference type="SAM" id="SignalP"/>
    </source>
</evidence>
<feature type="compositionally biased region" description="Low complexity" evidence="1">
    <location>
        <begin position="20"/>
        <end position="52"/>
    </location>
</feature>
<evidence type="ECO:0000313" key="4">
    <source>
        <dbReference type="EMBL" id="TGZ76995.1"/>
    </source>
</evidence>
<dbReference type="AlphaFoldDB" id="A0A4S2MJM7"/>
<dbReference type="EMBL" id="ML220161">
    <property type="protein sequence ID" value="TGZ76995.1"/>
    <property type="molecule type" value="Genomic_DNA"/>
</dbReference>
<keyword evidence="5" id="KW-1185">Reference proteome</keyword>
<feature type="transmembrane region" description="Helical" evidence="2">
    <location>
        <begin position="221"/>
        <end position="238"/>
    </location>
</feature>
<dbReference type="Proteomes" id="UP000298138">
    <property type="component" value="Unassembled WGS sequence"/>
</dbReference>
<organism evidence="4 5">
    <name type="scientific">Ascodesmis nigricans</name>
    <dbReference type="NCBI Taxonomy" id="341454"/>
    <lineage>
        <taxon>Eukaryota</taxon>
        <taxon>Fungi</taxon>
        <taxon>Dikarya</taxon>
        <taxon>Ascomycota</taxon>
        <taxon>Pezizomycotina</taxon>
        <taxon>Pezizomycetes</taxon>
        <taxon>Pezizales</taxon>
        <taxon>Ascodesmidaceae</taxon>
        <taxon>Ascodesmis</taxon>
    </lineage>
</organism>
<feature type="signal peptide" evidence="3">
    <location>
        <begin position="1"/>
        <end position="21"/>
    </location>
</feature>
<sequence length="242" mass="25239">MAPSFTTSFLLPLFVPPTVSTSPSTPSGTPAPINSTLPLTLNSTLPTNSTTTRLQCTPTTATTPLPKWYTSSRRKLSKTLISLELVSLVSFEAGVPVWAGAGGTIGDDGVIGGNGTAARECWSGEGCYSDGKGEKGRGVVCLNSNAQTLHYGPLIISPPSLTFTLPDCSTGSLKEKADAARVKTWWEGVEKRGDRAELRRGCERADVVGGVKSDAVRGRGAGWWVLGVMGVIGVWVAGGGGW</sequence>
<name>A0A4S2MJM7_9PEZI</name>
<evidence type="ECO:0008006" key="6">
    <source>
        <dbReference type="Google" id="ProtNLM"/>
    </source>
</evidence>
<keyword evidence="2" id="KW-0812">Transmembrane</keyword>
<keyword evidence="2" id="KW-0472">Membrane</keyword>
<keyword evidence="2" id="KW-1133">Transmembrane helix</keyword>
<evidence type="ECO:0000313" key="5">
    <source>
        <dbReference type="Proteomes" id="UP000298138"/>
    </source>
</evidence>
<feature type="chain" id="PRO_5020597990" description="Ig-like domain-containing protein" evidence="3">
    <location>
        <begin position="22"/>
        <end position="242"/>
    </location>
</feature>
<dbReference type="InParanoid" id="A0A4S2MJM7"/>
<evidence type="ECO:0000256" key="2">
    <source>
        <dbReference type="SAM" id="Phobius"/>
    </source>
</evidence>
<accession>A0A4S2MJM7</accession>
<evidence type="ECO:0000256" key="1">
    <source>
        <dbReference type="SAM" id="MobiDB-lite"/>
    </source>
</evidence>
<protein>
    <recommendedName>
        <fullName evidence="6">Ig-like domain-containing protein</fullName>
    </recommendedName>
</protein>
<reference evidence="4 5" key="1">
    <citation type="submission" date="2019-04" db="EMBL/GenBank/DDBJ databases">
        <title>Comparative genomics and transcriptomics to analyze fruiting body development in filamentous ascomycetes.</title>
        <authorList>
            <consortium name="DOE Joint Genome Institute"/>
            <person name="Lutkenhaus R."/>
            <person name="Traeger S."/>
            <person name="Breuer J."/>
            <person name="Kuo A."/>
            <person name="Lipzen A."/>
            <person name="Pangilinan J."/>
            <person name="Dilworth D."/>
            <person name="Sandor L."/>
            <person name="Poggeler S."/>
            <person name="Barry K."/>
            <person name="Grigoriev I.V."/>
            <person name="Nowrousian M."/>
        </authorList>
    </citation>
    <scope>NUCLEOTIDE SEQUENCE [LARGE SCALE GENOMIC DNA]</scope>
    <source>
        <strain evidence="4 5">CBS 389.68</strain>
    </source>
</reference>
<gene>
    <name evidence="4" type="ORF">EX30DRAFT_375004</name>
</gene>
<proteinExistence type="predicted"/>
<keyword evidence="3" id="KW-0732">Signal</keyword>